<accession>A0AAP0LGK3</accession>
<dbReference type="AlphaFoldDB" id="A0AAP0LGK3"/>
<dbReference type="PANTHER" id="PTHR46148">
    <property type="entry name" value="CHROMO DOMAIN-CONTAINING PROTEIN"/>
    <property type="match status" value="1"/>
</dbReference>
<name>A0AAP0LGK3_9ROSI</name>
<proteinExistence type="predicted"/>
<evidence type="ECO:0000313" key="1">
    <source>
        <dbReference type="EMBL" id="KAK9174922.1"/>
    </source>
</evidence>
<evidence type="ECO:0000313" key="2">
    <source>
        <dbReference type="Proteomes" id="UP001428341"/>
    </source>
</evidence>
<sequence>MPYQVALPRSLLRLHNVFHVLVLRKYLADHSHVLDYQPIQISNDMSYEEQLMEIPDREEQVLRRRVIPSVKVHWANHFGEETT</sequence>
<reference evidence="1 2" key="1">
    <citation type="submission" date="2024-05" db="EMBL/GenBank/DDBJ databases">
        <title>Haplotype-resolved chromosome-level genome assembly of Huyou (Citrus changshanensis).</title>
        <authorList>
            <person name="Miao C."/>
            <person name="Chen W."/>
            <person name="Wu Y."/>
            <person name="Wang L."/>
            <person name="Zhao S."/>
            <person name="Grierson D."/>
            <person name="Xu C."/>
            <person name="Chen K."/>
        </authorList>
    </citation>
    <scope>NUCLEOTIDE SEQUENCE [LARGE SCALE GENOMIC DNA]</scope>
    <source>
        <strain evidence="1">01-14</strain>
        <tissue evidence="1">Leaf</tissue>
    </source>
</reference>
<dbReference type="EMBL" id="JBCGBO010000025">
    <property type="protein sequence ID" value="KAK9174922.1"/>
    <property type="molecule type" value="Genomic_DNA"/>
</dbReference>
<gene>
    <name evidence="1" type="ORF">WN944_026926</name>
</gene>
<protein>
    <submittedName>
        <fullName evidence="1">Uncharacterized protein</fullName>
    </submittedName>
</protein>
<organism evidence="1 2">
    <name type="scientific">Citrus x changshan-huyou</name>
    <dbReference type="NCBI Taxonomy" id="2935761"/>
    <lineage>
        <taxon>Eukaryota</taxon>
        <taxon>Viridiplantae</taxon>
        <taxon>Streptophyta</taxon>
        <taxon>Embryophyta</taxon>
        <taxon>Tracheophyta</taxon>
        <taxon>Spermatophyta</taxon>
        <taxon>Magnoliopsida</taxon>
        <taxon>eudicotyledons</taxon>
        <taxon>Gunneridae</taxon>
        <taxon>Pentapetalae</taxon>
        <taxon>rosids</taxon>
        <taxon>malvids</taxon>
        <taxon>Sapindales</taxon>
        <taxon>Rutaceae</taxon>
        <taxon>Aurantioideae</taxon>
        <taxon>Citrus</taxon>
    </lineage>
</organism>
<dbReference type="Proteomes" id="UP001428341">
    <property type="component" value="Unassembled WGS sequence"/>
</dbReference>
<comment type="caution">
    <text evidence="1">The sequence shown here is derived from an EMBL/GenBank/DDBJ whole genome shotgun (WGS) entry which is preliminary data.</text>
</comment>
<keyword evidence="2" id="KW-1185">Reference proteome</keyword>
<dbReference type="PANTHER" id="PTHR46148:SF60">
    <property type="entry name" value="CHROMO DOMAIN-CONTAINING PROTEIN"/>
    <property type="match status" value="1"/>
</dbReference>